<dbReference type="VEuPathDB" id="TrichDB:TRFO_09806"/>
<gene>
    <name evidence="7" type="ORF">TRFO_09806</name>
</gene>
<keyword evidence="1" id="KW-0479">Metal-binding</keyword>
<evidence type="ECO:0000313" key="8">
    <source>
        <dbReference type="Proteomes" id="UP000179807"/>
    </source>
</evidence>
<evidence type="ECO:0000256" key="4">
    <source>
        <dbReference type="ARBA" id="ARBA00022833"/>
    </source>
</evidence>
<evidence type="ECO:0000256" key="2">
    <source>
        <dbReference type="ARBA" id="ARBA00022771"/>
    </source>
</evidence>
<dbReference type="EMBL" id="MLAK01001160">
    <property type="protein sequence ID" value="OHS96657.1"/>
    <property type="molecule type" value="Genomic_DNA"/>
</dbReference>
<evidence type="ECO:0000256" key="5">
    <source>
        <dbReference type="SAM" id="MobiDB-lite"/>
    </source>
</evidence>
<protein>
    <recommendedName>
        <fullName evidence="6">IBR domain-containing protein</fullName>
    </recommendedName>
</protein>
<dbReference type="Pfam" id="PF01485">
    <property type="entry name" value="IBR"/>
    <property type="match status" value="1"/>
</dbReference>
<name>A0A1J4JDC7_9EUKA</name>
<keyword evidence="3" id="KW-0833">Ubl conjugation pathway</keyword>
<evidence type="ECO:0000313" key="7">
    <source>
        <dbReference type="EMBL" id="OHS96657.1"/>
    </source>
</evidence>
<keyword evidence="2" id="KW-0863">Zinc-finger</keyword>
<dbReference type="Proteomes" id="UP000179807">
    <property type="component" value="Unassembled WGS sequence"/>
</dbReference>
<feature type="domain" description="IBR" evidence="6">
    <location>
        <begin position="157"/>
        <end position="208"/>
    </location>
</feature>
<organism evidence="7 8">
    <name type="scientific">Tritrichomonas foetus</name>
    <dbReference type="NCBI Taxonomy" id="1144522"/>
    <lineage>
        <taxon>Eukaryota</taxon>
        <taxon>Metamonada</taxon>
        <taxon>Parabasalia</taxon>
        <taxon>Tritrichomonadida</taxon>
        <taxon>Tritrichomonadidae</taxon>
        <taxon>Tritrichomonas</taxon>
    </lineage>
</organism>
<evidence type="ECO:0000256" key="1">
    <source>
        <dbReference type="ARBA" id="ARBA00022723"/>
    </source>
</evidence>
<reference evidence="7" key="1">
    <citation type="submission" date="2016-10" db="EMBL/GenBank/DDBJ databases">
        <authorList>
            <person name="Benchimol M."/>
            <person name="Almeida L.G."/>
            <person name="Vasconcelos A.T."/>
            <person name="Perreira-Neves A."/>
            <person name="Rosa I.A."/>
            <person name="Tasca T."/>
            <person name="Bogo M.R."/>
            <person name="de Souza W."/>
        </authorList>
    </citation>
    <scope>NUCLEOTIDE SEQUENCE [LARGE SCALE GENOMIC DNA]</scope>
    <source>
        <strain evidence="7">K</strain>
    </source>
</reference>
<dbReference type="OrthoDB" id="10009520at2759"/>
<dbReference type="GeneID" id="94829773"/>
<dbReference type="RefSeq" id="XP_068349794.1">
    <property type="nucleotide sequence ID" value="XM_068495069.1"/>
</dbReference>
<feature type="region of interest" description="Disordered" evidence="5">
    <location>
        <begin position="385"/>
        <end position="417"/>
    </location>
</feature>
<evidence type="ECO:0000259" key="6">
    <source>
        <dbReference type="Pfam" id="PF01485"/>
    </source>
</evidence>
<accession>A0A1J4JDC7</accession>
<comment type="caution">
    <text evidence="7">The sequence shown here is derived from an EMBL/GenBank/DDBJ whole genome shotgun (WGS) entry which is preliminary data.</text>
</comment>
<dbReference type="GO" id="GO:0008270">
    <property type="term" value="F:zinc ion binding"/>
    <property type="evidence" value="ECO:0007669"/>
    <property type="project" value="UniProtKB-KW"/>
</dbReference>
<keyword evidence="8" id="KW-1185">Reference proteome</keyword>
<dbReference type="InterPro" id="IPR002867">
    <property type="entry name" value="IBR_dom"/>
</dbReference>
<keyword evidence="4" id="KW-0862">Zinc</keyword>
<dbReference type="AlphaFoldDB" id="A0A1J4JDC7"/>
<sequence length="493" mass="58919">MEEDVVDDPIPLLFGKLNELPSLFNLSEEFLSQLMEKYFYDISKIGKKLSNYNREIKLLEKFGIPYEMKDQTLLLSSIFTENEVICQKCQKAVFESDLLCLICGHFYCRDCWIENIMNGETRCMFDDCPCQISFTDVYNLCPNSNPDFLLNMFRQLSFLHNEKIRKNCPFCEEIIDFKSVKLGSFYCQKCKNLFCLKCCEKSHFPLSCNQNKEFRELINKYSDRIEELNEYRKIKTQICRFNQTLKELKQIIYSINYENLLSNSSFKELFNKKTICIRLIYEKIENKTKIDWDEETLQQEIEKIKEKSNELFEFISSFIEKNNQIQNNFKKFQELENDEIIKNYLYDLSLLEFNEPFFTPKFVKAKDEAEFEFDFEEEENVLNDSDDHFADENVNENECGNESERDNSVNDNEEESMDENEKFSILNSVIDLHIISLVKSFSKVFIHFHRNNKNVQFLQEILQRISNLCFEECEGNRTLDLQFYIIYLSYFSN</sequence>
<proteinExistence type="predicted"/>
<evidence type="ECO:0000256" key="3">
    <source>
        <dbReference type="ARBA" id="ARBA00022786"/>
    </source>
</evidence>